<keyword evidence="4" id="KW-1185">Reference proteome</keyword>
<dbReference type="InterPro" id="IPR050426">
    <property type="entry name" value="Glycosyltransferase_28"/>
</dbReference>
<evidence type="ECO:0000313" key="4">
    <source>
        <dbReference type="Proteomes" id="UP000562929"/>
    </source>
</evidence>
<dbReference type="GO" id="GO:0016758">
    <property type="term" value="F:hexosyltransferase activity"/>
    <property type="evidence" value="ECO:0007669"/>
    <property type="project" value="UniProtKB-ARBA"/>
</dbReference>
<evidence type="ECO:0000313" key="3">
    <source>
        <dbReference type="EMBL" id="KAF4591727.1"/>
    </source>
</evidence>
<dbReference type="Pfam" id="PF06722">
    <property type="entry name" value="EryCIII-like_C"/>
    <property type="match status" value="1"/>
</dbReference>
<evidence type="ECO:0000259" key="2">
    <source>
        <dbReference type="Pfam" id="PF06722"/>
    </source>
</evidence>
<dbReference type="PANTHER" id="PTHR48050">
    <property type="entry name" value="STEROL 3-BETA-GLUCOSYLTRANSFERASE"/>
    <property type="match status" value="1"/>
</dbReference>
<dbReference type="AlphaFoldDB" id="A0A8H4Q9N4"/>
<evidence type="ECO:0000256" key="1">
    <source>
        <dbReference type="ARBA" id="ARBA00022679"/>
    </source>
</evidence>
<dbReference type="InterPro" id="IPR002213">
    <property type="entry name" value="UDP_glucos_trans"/>
</dbReference>
<comment type="caution">
    <text evidence="3">The sequence shown here is derived from an EMBL/GenBank/DDBJ whole genome shotgun (WGS) entry which is preliminary data.</text>
</comment>
<keyword evidence="1 3" id="KW-0808">Transferase</keyword>
<dbReference type="InterPro" id="IPR010610">
    <property type="entry name" value="EryCIII-like_C"/>
</dbReference>
<dbReference type="PROSITE" id="PS51257">
    <property type="entry name" value="PROKAR_LIPOPROTEIN"/>
    <property type="match status" value="1"/>
</dbReference>
<dbReference type="PANTHER" id="PTHR48050:SF13">
    <property type="entry name" value="STEROL 3-BETA-GLUCOSYLTRANSFERASE UGT80A2"/>
    <property type="match status" value="1"/>
</dbReference>
<dbReference type="Proteomes" id="UP000562929">
    <property type="component" value="Unassembled WGS sequence"/>
</dbReference>
<dbReference type="GO" id="GO:0008194">
    <property type="term" value="F:UDP-glycosyltransferase activity"/>
    <property type="evidence" value="ECO:0007669"/>
    <property type="project" value="InterPro"/>
</dbReference>
<dbReference type="EMBL" id="JAACLJ010000002">
    <property type="protein sequence ID" value="KAF4591727.1"/>
    <property type="molecule type" value="Genomic_DNA"/>
</dbReference>
<dbReference type="CDD" id="cd03784">
    <property type="entry name" value="GT1_Gtf-like"/>
    <property type="match status" value="1"/>
</dbReference>
<organism evidence="3 4">
    <name type="scientific">Ophiocordyceps camponoti-floridani</name>
    <dbReference type="NCBI Taxonomy" id="2030778"/>
    <lineage>
        <taxon>Eukaryota</taxon>
        <taxon>Fungi</taxon>
        <taxon>Dikarya</taxon>
        <taxon>Ascomycota</taxon>
        <taxon>Pezizomycotina</taxon>
        <taxon>Sordariomycetes</taxon>
        <taxon>Hypocreomycetidae</taxon>
        <taxon>Hypocreales</taxon>
        <taxon>Ophiocordycipitaceae</taxon>
        <taxon>Ophiocordyceps</taxon>
    </lineage>
</organism>
<protein>
    <submittedName>
        <fullName evidence="3">Glycosyltransferase family 1</fullName>
    </submittedName>
</protein>
<reference evidence="3 4" key="1">
    <citation type="journal article" date="2020" name="G3 (Bethesda)">
        <title>Genetic Underpinnings of Host Manipulation by Ophiocordyceps as Revealed by Comparative Transcriptomics.</title>
        <authorList>
            <person name="Will I."/>
            <person name="Das B."/>
            <person name="Trinh T."/>
            <person name="Brachmann A."/>
            <person name="Ohm R.A."/>
            <person name="de Bekker C."/>
        </authorList>
    </citation>
    <scope>NUCLEOTIDE SEQUENCE [LARGE SCALE GENOMIC DNA]</scope>
    <source>
        <strain evidence="3 4">EC05</strain>
    </source>
</reference>
<accession>A0A8H4Q9N4</accession>
<dbReference type="SUPFAM" id="SSF53756">
    <property type="entry name" value="UDP-Glycosyltransferase/glycogen phosphorylase"/>
    <property type="match status" value="1"/>
</dbReference>
<gene>
    <name evidence="3" type="ORF">GQ602_002026</name>
</gene>
<proteinExistence type="predicted"/>
<name>A0A8H4Q9N4_9HYPO</name>
<feature type="domain" description="Erythromycin biosynthesis protein CIII-like C-terminal" evidence="2">
    <location>
        <begin position="393"/>
        <end position="475"/>
    </location>
</feature>
<dbReference type="OrthoDB" id="5835829at2759"/>
<sequence>MESPLRILLLTNEQPGQSNVFIAACEALLRMEPGAELELASYGELAEPVAAMNRRLEAAVPEARPVGFRRLRGLSPKQGLQGVMAQAGTACEDVGASLPKSFFAPLSFSVTMRAIRDTMPIFMQYTAEHMVEAVASIEEVIVEVGADVVVVDSLLTPGLTACRHLGVGFVCLSPNSVKDFAAMDQPLRTRLKYPALFSGFRYPVPWYSSPLNTFYKIYTVVSYVADANRRAVAGQLQKRLGAKLVTAIEAYLGNDKPKTLVGSLPELDYPGLVPPHIITCGPIMRTAPSVGESDPELEAWLARGPTVYVNLGSLFFIDEEQALEMARALAVVLGEGGGRRVLWKLKRMDEYGVAEAGHPVFDALAGVIGSERVRIVIDWLEAEPLSILSSGHVVCAVHHGGANSFYEAVVTGVPQVVLPQWTDTYDYAERVELLGIGRLGNRSTMPRWTATELAEALTDVLTDGAVVRRAAGLAELCRERGSGADNAARGFWRRGGEERGLGRGERGGRG</sequence>
<dbReference type="Gene3D" id="3.40.50.2000">
    <property type="entry name" value="Glycogen Phosphorylase B"/>
    <property type="match status" value="2"/>
</dbReference>